<name>A0ABD3KJ31_EUCGL</name>
<dbReference type="Proteomes" id="UP001634007">
    <property type="component" value="Unassembled WGS sequence"/>
</dbReference>
<protein>
    <submittedName>
        <fullName evidence="2">Uncharacterized protein</fullName>
    </submittedName>
</protein>
<gene>
    <name evidence="2" type="ORF">ACJRO7_021219</name>
</gene>
<organism evidence="2 3">
    <name type="scientific">Eucalyptus globulus</name>
    <name type="common">Tasmanian blue gum</name>
    <dbReference type="NCBI Taxonomy" id="34317"/>
    <lineage>
        <taxon>Eukaryota</taxon>
        <taxon>Viridiplantae</taxon>
        <taxon>Streptophyta</taxon>
        <taxon>Embryophyta</taxon>
        <taxon>Tracheophyta</taxon>
        <taxon>Spermatophyta</taxon>
        <taxon>Magnoliopsida</taxon>
        <taxon>eudicotyledons</taxon>
        <taxon>Gunneridae</taxon>
        <taxon>Pentapetalae</taxon>
        <taxon>rosids</taxon>
        <taxon>malvids</taxon>
        <taxon>Myrtales</taxon>
        <taxon>Myrtaceae</taxon>
        <taxon>Myrtoideae</taxon>
        <taxon>Eucalypteae</taxon>
        <taxon>Eucalyptus</taxon>
    </lineage>
</organism>
<feature type="region of interest" description="Disordered" evidence="1">
    <location>
        <begin position="69"/>
        <end position="95"/>
    </location>
</feature>
<evidence type="ECO:0000256" key="1">
    <source>
        <dbReference type="SAM" id="MobiDB-lite"/>
    </source>
</evidence>
<evidence type="ECO:0000313" key="2">
    <source>
        <dbReference type="EMBL" id="KAL3739910.1"/>
    </source>
</evidence>
<evidence type="ECO:0000313" key="3">
    <source>
        <dbReference type="Proteomes" id="UP001634007"/>
    </source>
</evidence>
<accession>A0ABD3KJ31</accession>
<reference evidence="2 3" key="1">
    <citation type="submission" date="2024-11" db="EMBL/GenBank/DDBJ databases">
        <title>Chromosome-level genome assembly of Eucalyptus globulus Labill. provides insights into its genome evolution.</title>
        <authorList>
            <person name="Li X."/>
        </authorList>
    </citation>
    <scope>NUCLEOTIDE SEQUENCE [LARGE SCALE GENOMIC DNA]</scope>
    <source>
        <strain evidence="2">CL2024</strain>
        <tissue evidence="2">Fresh tender leaves</tissue>
    </source>
</reference>
<keyword evidence="3" id="KW-1185">Reference proteome</keyword>
<comment type="caution">
    <text evidence="2">The sequence shown here is derived from an EMBL/GenBank/DDBJ whole genome shotgun (WGS) entry which is preliminary data.</text>
</comment>
<dbReference type="AlphaFoldDB" id="A0ABD3KJ31"/>
<feature type="region of interest" description="Disordered" evidence="1">
    <location>
        <begin position="131"/>
        <end position="158"/>
    </location>
</feature>
<proteinExistence type="predicted"/>
<dbReference type="EMBL" id="JBJKBG010000005">
    <property type="protein sequence ID" value="KAL3739910.1"/>
    <property type="molecule type" value="Genomic_DNA"/>
</dbReference>
<sequence>MAITNGNTWLADIVEDISGKIEEFCLDVEDVIYVDTVNYVESKLKKVSAEVRGFCLEFMQEVFTSSQEQASEEVLSNMPPLESSDSDTTSDTAKEDCLEEGSCSINNYSDVDSEICGDATQHVPISQAETTQLKSEDGHEYDSLTEGPGEHFNGSDTCTDSRSTVKSLYCVSPEEHESFIPDVASSDEFEEVIGSDCSAQESHSVNDLINIDESCITVDTGEICSGLIEITEQQPIQNEVLENMTSTTRNNYEFDESEWEII</sequence>